<feature type="compositionally biased region" description="Polar residues" evidence="1">
    <location>
        <begin position="39"/>
        <end position="50"/>
    </location>
</feature>
<organism evidence="2 3">
    <name type="scientific">Plakobranchus ocellatus</name>
    <dbReference type="NCBI Taxonomy" id="259542"/>
    <lineage>
        <taxon>Eukaryota</taxon>
        <taxon>Metazoa</taxon>
        <taxon>Spiralia</taxon>
        <taxon>Lophotrochozoa</taxon>
        <taxon>Mollusca</taxon>
        <taxon>Gastropoda</taxon>
        <taxon>Heterobranchia</taxon>
        <taxon>Euthyneura</taxon>
        <taxon>Panpulmonata</taxon>
        <taxon>Sacoglossa</taxon>
        <taxon>Placobranchoidea</taxon>
        <taxon>Plakobranchidae</taxon>
        <taxon>Plakobranchus</taxon>
    </lineage>
</organism>
<gene>
    <name evidence="2" type="ORF">PoB_006936300</name>
</gene>
<comment type="caution">
    <text evidence="2">The sequence shown here is derived from an EMBL/GenBank/DDBJ whole genome shotgun (WGS) entry which is preliminary data.</text>
</comment>
<reference evidence="2 3" key="1">
    <citation type="journal article" date="2021" name="Elife">
        <title>Chloroplast acquisition without the gene transfer in kleptoplastic sea slugs, Plakobranchus ocellatus.</title>
        <authorList>
            <person name="Maeda T."/>
            <person name="Takahashi S."/>
            <person name="Yoshida T."/>
            <person name="Shimamura S."/>
            <person name="Takaki Y."/>
            <person name="Nagai Y."/>
            <person name="Toyoda A."/>
            <person name="Suzuki Y."/>
            <person name="Arimoto A."/>
            <person name="Ishii H."/>
            <person name="Satoh N."/>
            <person name="Nishiyama T."/>
            <person name="Hasebe M."/>
            <person name="Maruyama T."/>
            <person name="Minagawa J."/>
            <person name="Obokata J."/>
            <person name="Shigenobu S."/>
        </authorList>
    </citation>
    <scope>NUCLEOTIDE SEQUENCE [LARGE SCALE GENOMIC DNA]</scope>
</reference>
<name>A0AAV4DF02_9GAST</name>
<protein>
    <submittedName>
        <fullName evidence="2">Protein stand still</fullName>
    </submittedName>
</protein>
<keyword evidence="3" id="KW-1185">Reference proteome</keyword>
<feature type="region of interest" description="Disordered" evidence="1">
    <location>
        <begin position="30"/>
        <end position="84"/>
    </location>
</feature>
<proteinExistence type="predicted"/>
<evidence type="ECO:0000313" key="2">
    <source>
        <dbReference type="EMBL" id="GFO42858.1"/>
    </source>
</evidence>
<accession>A0AAV4DF02</accession>
<dbReference type="EMBL" id="BLXT01007821">
    <property type="protein sequence ID" value="GFO42858.1"/>
    <property type="molecule type" value="Genomic_DNA"/>
</dbReference>
<evidence type="ECO:0000313" key="3">
    <source>
        <dbReference type="Proteomes" id="UP000735302"/>
    </source>
</evidence>
<sequence length="187" mass="21071">MILSLVVVSRSQSPVSLPEVAVDSAYSGVDDASFEETPGPSSNQIFTQDRVQGATPDQRHEVIEPRQGQSNLAPRRSSKRKSEQDDLLAIARERLLNPQPTPKEDAFDYFGKTMAHKLRDLPREQQIFAEKLCSDVMFEAALGRLSINSTISTRHVHEPEVARPFIVPGYSQSQRNDFDSYQSYDYN</sequence>
<dbReference type="Proteomes" id="UP000735302">
    <property type="component" value="Unassembled WGS sequence"/>
</dbReference>
<evidence type="ECO:0000256" key="1">
    <source>
        <dbReference type="SAM" id="MobiDB-lite"/>
    </source>
</evidence>
<dbReference type="AlphaFoldDB" id="A0AAV4DF02"/>